<reference evidence="1 2" key="1">
    <citation type="submission" date="2014-07" db="EMBL/GenBank/DDBJ databases">
        <title>Methanogenic archaea and the global carbon cycle.</title>
        <authorList>
            <person name="Henriksen J.R."/>
            <person name="Luke J."/>
            <person name="Reinhart S."/>
            <person name="Benedict M.N."/>
            <person name="Youngblut N.D."/>
            <person name="Metcalf M.E."/>
            <person name="Whitaker R.J."/>
            <person name="Metcalf W.W."/>
        </authorList>
    </citation>
    <scope>NUCLEOTIDE SEQUENCE [LARGE SCALE GENOMIC DNA]</scope>
    <source>
        <strain evidence="1 2">MS</strain>
    </source>
</reference>
<dbReference type="Proteomes" id="UP000033033">
    <property type="component" value="Chromosome"/>
</dbReference>
<organism evidence="1 2">
    <name type="scientific">Methanosarcina barkeri MS</name>
    <dbReference type="NCBI Taxonomy" id="1434108"/>
    <lineage>
        <taxon>Archaea</taxon>
        <taxon>Methanobacteriati</taxon>
        <taxon>Methanobacteriota</taxon>
        <taxon>Stenosarchaea group</taxon>
        <taxon>Methanomicrobia</taxon>
        <taxon>Methanosarcinales</taxon>
        <taxon>Methanosarcinaceae</taxon>
        <taxon>Methanosarcina</taxon>
    </lineage>
</organism>
<dbReference type="EMBL" id="CP009528">
    <property type="protein sequence ID" value="AKB55280.1"/>
    <property type="molecule type" value="Genomic_DNA"/>
</dbReference>
<dbReference type="AlphaFoldDB" id="A0A0E3QWZ3"/>
<accession>A0A0E3QWZ3</accession>
<name>A0A0E3QWZ3_METBA</name>
<evidence type="ECO:0000313" key="2">
    <source>
        <dbReference type="Proteomes" id="UP000033033"/>
    </source>
</evidence>
<dbReference type="HOGENOM" id="CLU_2597687_0_0_2"/>
<evidence type="ECO:0000313" key="1">
    <source>
        <dbReference type="EMBL" id="AKB55280.1"/>
    </source>
</evidence>
<dbReference type="KEGG" id="mby:MSBRM_2282"/>
<sequence length="79" mass="9129">MINFITSRARRVTKTPEKTLAFRGCPTNTIGNIAIPFFDLKASDTLFFTYFALKLNCQTTCKRRGVLRPWHSWSNKELS</sequence>
<proteinExistence type="predicted"/>
<dbReference type="STRING" id="1434108.MSBRM_2282"/>
<keyword evidence="2" id="KW-1185">Reference proteome</keyword>
<gene>
    <name evidence="1" type="ORF">MSBRM_2282</name>
</gene>
<protein>
    <submittedName>
        <fullName evidence="1">Uncharacterized protein</fullName>
    </submittedName>
</protein>